<feature type="domain" description="ABC transporter" evidence="6">
    <location>
        <begin position="1"/>
        <end position="66"/>
    </location>
</feature>
<evidence type="ECO:0000256" key="4">
    <source>
        <dbReference type="ARBA" id="ARBA00022475"/>
    </source>
</evidence>
<proteinExistence type="inferred from homology"/>
<dbReference type="InterPro" id="IPR003439">
    <property type="entry name" value="ABC_transporter-like_ATP-bd"/>
</dbReference>
<evidence type="ECO:0000313" key="8">
    <source>
        <dbReference type="Proteomes" id="UP001300383"/>
    </source>
</evidence>
<dbReference type="RefSeq" id="WP_283230154.1">
    <property type="nucleotide sequence ID" value="NZ_JASGBQ010000004.1"/>
</dbReference>
<comment type="caution">
    <text evidence="7">The sequence shown here is derived from an EMBL/GenBank/DDBJ whole genome shotgun (WGS) entry which is preliminary data.</text>
</comment>
<reference evidence="7 8" key="1">
    <citation type="submission" date="2023-05" db="EMBL/GenBank/DDBJ databases">
        <title>[ruminococcus] sp. nov., isolated from a pig farm feces dump.</title>
        <authorList>
            <person name="Chang Y.-H."/>
        </authorList>
    </citation>
    <scope>NUCLEOTIDE SEQUENCE [LARGE SCALE GENOMIC DNA]</scope>
    <source>
        <strain evidence="7 8">YH-rum2234</strain>
    </source>
</reference>
<dbReference type="SUPFAM" id="SSF52540">
    <property type="entry name" value="P-loop containing nucleoside triphosphate hydrolases"/>
    <property type="match status" value="1"/>
</dbReference>
<name>A0AAP4BA27_9FIRM</name>
<keyword evidence="8" id="KW-1185">Reference proteome</keyword>
<evidence type="ECO:0000256" key="3">
    <source>
        <dbReference type="ARBA" id="ARBA00022448"/>
    </source>
</evidence>
<dbReference type="GO" id="GO:0005524">
    <property type="term" value="F:ATP binding"/>
    <property type="evidence" value="ECO:0007669"/>
    <property type="project" value="UniProtKB-KW"/>
</dbReference>
<keyword evidence="7" id="KW-0067">ATP-binding</keyword>
<keyword evidence="5" id="KW-0472">Membrane</keyword>
<keyword evidence="3" id="KW-0813">Transport</keyword>
<evidence type="ECO:0000256" key="5">
    <source>
        <dbReference type="ARBA" id="ARBA00023136"/>
    </source>
</evidence>
<dbReference type="InterPro" id="IPR050388">
    <property type="entry name" value="ABC_Ni/Peptide_Import"/>
</dbReference>
<gene>
    <name evidence="7" type="ORF">QJ036_04000</name>
</gene>
<keyword evidence="4" id="KW-1003">Cell membrane</keyword>
<dbReference type="GO" id="GO:0016887">
    <property type="term" value="F:ATP hydrolysis activity"/>
    <property type="evidence" value="ECO:0007669"/>
    <property type="project" value="InterPro"/>
</dbReference>
<dbReference type="EMBL" id="JASGBQ010000004">
    <property type="protein sequence ID" value="MDI9241642.1"/>
    <property type="molecule type" value="Genomic_DNA"/>
</dbReference>
<dbReference type="AlphaFoldDB" id="A0AAP4BA27"/>
<evidence type="ECO:0000256" key="1">
    <source>
        <dbReference type="ARBA" id="ARBA00004370"/>
    </source>
</evidence>
<dbReference type="InterPro" id="IPR027417">
    <property type="entry name" value="P-loop_NTPase"/>
</dbReference>
<dbReference type="GO" id="GO:0016020">
    <property type="term" value="C:membrane"/>
    <property type="evidence" value="ECO:0007669"/>
    <property type="project" value="UniProtKB-SubCell"/>
</dbReference>
<dbReference type="PANTHER" id="PTHR43297:SF2">
    <property type="entry name" value="DIPEPTIDE TRANSPORT ATP-BINDING PROTEIN DPPD"/>
    <property type="match status" value="1"/>
</dbReference>
<evidence type="ECO:0000313" key="7">
    <source>
        <dbReference type="EMBL" id="MDI9241642.1"/>
    </source>
</evidence>
<comment type="subcellular location">
    <subcellularLocation>
        <location evidence="1">Membrane</location>
    </subcellularLocation>
</comment>
<protein>
    <submittedName>
        <fullName evidence="7">ATP-binding cassette domain-containing protein</fullName>
    </submittedName>
</protein>
<sequence length="77" mass="8373">MSVDKGEILGIVGESGSGKSTTIYASLGILGKGGRVTGGSIHYEDRELLKLSEEEMRRLRGKEISLILRTNPPARWT</sequence>
<dbReference type="Gene3D" id="3.40.50.300">
    <property type="entry name" value="P-loop containing nucleotide triphosphate hydrolases"/>
    <property type="match status" value="1"/>
</dbReference>
<evidence type="ECO:0000259" key="6">
    <source>
        <dbReference type="Pfam" id="PF00005"/>
    </source>
</evidence>
<comment type="similarity">
    <text evidence="2">Belongs to the ABC transporter superfamily.</text>
</comment>
<accession>A0AAP4BA27</accession>
<dbReference type="Pfam" id="PF00005">
    <property type="entry name" value="ABC_tran"/>
    <property type="match status" value="1"/>
</dbReference>
<keyword evidence="7" id="KW-0547">Nucleotide-binding</keyword>
<dbReference type="PANTHER" id="PTHR43297">
    <property type="entry name" value="OLIGOPEPTIDE TRANSPORT ATP-BINDING PROTEIN APPD"/>
    <property type="match status" value="1"/>
</dbReference>
<dbReference type="Proteomes" id="UP001300383">
    <property type="component" value="Unassembled WGS sequence"/>
</dbReference>
<evidence type="ECO:0000256" key="2">
    <source>
        <dbReference type="ARBA" id="ARBA00005417"/>
    </source>
</evidence>
<organism evidence="7 8">
    <name type="scientific">Fusibacillus kribbianus</name>
    <dbReference type="NCBI Taxonomy" id="3044208"/>
    <lineage>
        <taxon>Bacteria</taxon>
        <taxon>Bacillati</taxon>
        <taxon>Bacillota</taxon>
        <taxon>Clostridia</taxon>
        <taxon>Lachnospirales</taxon>
        <taxon>Lachnospiraceae</taxon>
        <taxon>Fusibacillus</taxon>
    </lineage>
</organism>